<dbReference type="Proteomes" id="UP000581206">
    <property type="component" value="Unassembled WGS sequence"/>
</dbReference>
<keyword evidence="1" id="KW-0472">Membrane</keyword>
<accession>A0A7X6KW25</accession>
<feature type="transmembrane region" description="Helical" evidence="1">
    <location>
        <begin position="95"/>
        <end position="114"/>
    </location>
</feature>
<keyword evidence="1" id="KW-1133">Transmembrane helix</keyword>
<keyword evidence="1" id="KW-0812">Transmembrane</keyword>
<dbReference type="Pfam" id="PF14256">
    <property type="entry name" value="YwiC"/>
    <property type="match status" value="1"/>
</dbReference>
<dbReference type="AlphaFoldDB" id="A0A7X6KW25"/>
<feature type="transmembrane region" description="Helical" evidence="1">
    <location>
        <begin position="182"/>
        <end position="202"/>
    </location>
</feature>
<keyword evidence="3" id="KW-1185">Reference proteome</keyword>
<evidence type="ECO:0000313" key="3">
    <source>
        <dbReference type="Proteomes" id="UP000581206"/>
    </source>
</evidence>
<organism evidence="2 3">
    <name type="scientific">Cellulomonas denverensis</name>
    <dbReference type="NCBI Taxonomy" id="264297"/>
    <lineage>
        <taxon>Bacteria</taxon>
        <taxon>Bacillati</taxon>
        <taxon>Actinomycetota</taxon>
        <taxon>Actinomycetes</taxon>
        <taxon>Micrococcales</taxon>
        <taxon>Cellulomonadaceae</taxon>
        <taxon>Cellulomonas</taxon>
    </lineage>
</organism>
<sequence length="254" mass="27206">MSSAPRRRLPKGWIPDQHGAWAMLAAPPLVGALVGRPNWWHLLLTAAWLSAYCAYFATARWLRSGRKARYRAPVLGHGAALLVLGGALLVTHPGLLRWAPVYAVLLTVSLVCSARRRDRSWLNDTVTVLAACLMTVVAAGLGRAEWAGDARAWTAAGLLFAYFLGTVPYVKTMIRDRGKAGTYRISVGYHAMLLAGALGASWTASRCWWLVPVAAALLLRAVLLPRAGRLRPAVVGAGEVVATVAVVAVTLVVV</sequence>
<feature type="transmembrane region" description="Helical" evidence="1">
    <location>
        <begin position="39"/>
        <end position="58"/>
    </location>
</feature>
<gene>
    <name evidence="2" type="ORF">HGA03_10185</name>
</gene>
<protein>
    <submittedName>
        <fullName evidence="2">YwiC-like family protein</fullName>
    </submittedName>
</protein>
<feature type="transmembrane region" description="Helical" evidence="1">
    <location>
        <begin position="126"/>
        <end position="144"/>
    </location>
</feature>
<feature type="transmembrane region" description="Helical" evidence="1">
    <location>
        <begin position="70"/>
        <end position="89"/>
    </location>
</feature>
<evidence type="ECO:0000313" key="2">
    <source>
        <dbReference type="EMBL" id="NKY23029.1"/>
    </source>
</evidence>
<dbReference type="EMBL" id="JAAXOX010000004">
    <property type="protein sequence ID" value="NKY23029.1"/>
    <property type="molecule type" value="Genomic_DNA"/>
</dbReference>
<feature type="transmembrane region" description="Helical" evidence="1">
    <location>
        <begin position="208"/>
        <end position="225"/>
    </location>
</feature>
<proteinExistence type="predicted"/>
<feature type="transmembrane region" description="Helical" evidence="1">
    <location>
        <begin position="150"/>
        <end position="170"/>
    </location>
</feature>
<reference evidence="2 3" key="1">
    <citation type="submission" date="2020-04" db="EMBL/GenBank/DDBJ databases">
        <title>MicrobeNet Type strains.</title>
        <authorList>
            <person name="Nicholson A.C."/>
        </authorList>
    </citation>
    <scope>NUCLEOTIDE SEQUENCE [LARGE SCALE GENOMIC DNA]</scope>
    <source>
        <strain evidence="2 3">ATCC BAA-788</strain>
    </source>
</reference>
<dbReference type="InterPro" id="IPR025576">
    <property type="entry name" value="YwiC"/>
</dbReference>
<dbReference type="RefSeq" id="WP_168630153.1">
    <property type="nucleotide sequence ID" value="NZ_BONL01000001.1"/>
</dbReference>
<evidence type="ECO:0000256" key="1">
    <source>
        <dbReference type="SAM" id="Phobius"/>
    </source>
</evidence>
<feature type="transmembrane region" description="Helical" evidence="1">
    <location>
        <begin position="232"/>
        <end position="253"/>
    </location>
</feature>
<name>A0A7X6KW25_9CELL</name>
<comment type="caution">
    <text evidence="2">The sequence shown here is derived from an EMBL/GenBank/DDBJ whole genome shotgun (WGS) entry which is preliminary data.</text>
</comment>